<feature type="non-terminal residue" evidence="1">
    <location>
        <position position="1"/>
    </location>
</feature>
<sequence>RWLKEGDANSKFFHSVLASRRWGNAISSIQVDGVTVEGVIPIRQAVYSHFATHFQASNQDRPRVDNLQFRRLNPLDSVSLVKPFSEAEVKAAVW</sequence>
<reference evidence="1 2" key="1">
    <citation type="journal article" date="2018" name="Front. Plant Sci.">
        <title>Red Clover (Trifolium pratense) and Zigzag Clover (T. medium) - A Picture of Genomic Similarities and Differences.</title>
        <authorList>
            <person name="Dluhosova J."/>
            <person name="Istvanek J."/>
            <person name="Nedelnik J."/>
            <person name="Repkova J."/>
        </authorList>
    </citation>
    <scope>NUCLEOTIDE SEQUENCE [LARGE SCALE GENOMIC DNA]</scope>
    <source>
        <strain evidence="2">cv. 10/8</strain>
        <tissue evidence="1">Leaf</tissue>
    </source>
</reference>
<organism evidence="1 2">
    <name type="scientific">Trifolium medium</name>
    <dbReference type="NCBI Taxonomy" id="97028"/>
    <lineage>
        <taxon>Eukaryota</taxon>
        <taxon>Viridiplantae</taxon>
        <taxon>Streptophyta</taxon>
        <taxon>Embryophyta</taxon>
        <taxon>Tracheophyta</taxon>
        <taxon>Spermatophyta</taxon>
        <taxon>Magnoliopsida</taxon>
        <taxon>eudicotyledons</taxon>
        <taxon>Gunneridae</taxon>
        <taxon>Pentapetalae</taxon>
        <taxon>rosids</taxon>
        <taxon>fabids</taxon>
        <taxon>Fabales</taxon>
        <taxon>Fabaceae</taxon>
        <taxon>Papilionoideae</taxon>
        <taxon>50 kb inversion clade</taxon>
        <taxon>NPAAA clade</taxon>
        <taxon>Hologalegina</taxon>
        <taxon>IRL clade</taxon>
        <taxon>Trifolieae</taxon>
        <taxon>Trifolium</taxon>
    </lineage>
</organism>
<feature type="non-terminal residue" evidence="1">
    <location>
        <position position="94"/>
    </location>
</feature>
<evidence type="ECO:0000313" key="2">
    <source>
        <dbReference type="Proteomes" id="UP000265520"/>
    </source>
</evidence>
<name>A0A392T3J0_9FABA</name>
<accession>A0A392T3J0</accession>
<keyword evidence="1" id="KW-0269">Exonuclease</keyword>
<keyword evidence="2" id="KW-1185">Reference proteome</keyword>
<dbReference type="GO" id="GO:0004519">
    <property type="term" value="F:endonuclease activity"/>
    <property type="evidence" value="ECO:0007669"/>
    <property type="project" value="UniProtKB-KW"/>
</dbReference>
<dbReference type="AlphaFoldDB" id="A0A392T3J0"/>
<keyword evidence="1" id="KW-0378">Hydrolase</keyword>
<dbReference type="Proteomes" id="UP000265520">
    <property type="component" value="Unassembled WGS sequence"/>
</dbReference>
<dbReference type="GO" id="GO:0004527">
    <property type="term" value="F:exonuclease activity"/>
    <property type="evidence" value="ECO:0007669"/>
    <property type="project" value="UniProtKB-KW"/>
</dbReference>
<keyword evidence="1" id="KW-0255">Endonuclease</keyword>
<protein>
    <submittedName>
        <fullName evidence="1">Endonuclease/exonuclease/phosphatase family protein</fullName>
    </submittedName>
</protein>
<dbReference type="EMBL" id="LXQA010488178">
    <property type="protein sequence ID" value="MCI54957.1"/>
    <property type="molecule type" value="Genomic_DNA"/>
</dbReference>
<keyword evidence="1" id="KW-0540">Nuclease</keyword>
<comment type="caution">
    <text evidence="1">The sequence shown here is derived from an EMBL/GenBank/DDBJ whole genome shotgun (WGS) entry which is preliminary data.</text>
</comment>
<proteinExistence type="predicted"/>
<evidence type="ECO:0000313" key="1">
    <source>
        <dbReference type="EMBL" id="MCI54957.1"/>
    </source>
</evidence>